<dbReference type="Gene3D" id="3.40.30.10">
    <property type="entry name" value="Glutaredoxin"/>
    <property type="match status" value="1"/>
</dbReference>
<name>A0AAU7CAA6_9BACT</name>
<dbReference type="SUPFAM" id="SSF52833">
    <property type="entry name" value="Thioredoxin-like"/>
    <property type="match status" value="1"/>
</dbReference>
<gene>
    <name evidence="2" type="ORF">V5E97_28455</name>
</gene>
<dbReference type="GO" id="GO:0016209">
    <property type="term" value="F:antioxidant activity"/>
    <property type="evidence" value="ECO:0007669"/>
    <property type="project" value="InterPro"/>
</dbReference>
<protein>
    <submittedName>
        <fullName evidence="2">TlpA disulfide reductase family protein</fullName>
    </submittedName>
</protein>
<reference evidence="2" key="1">
    <citation type="submission" date="2024-05" db="EMBL/GenBank/DDBJ databases">
        <title>Planctomycetes of the genus Singulisphaera possess chitinolytic capabilities.</title>
        <authorList>
            <person name="Ivanova A."/>
        </authorList>
    </citation>
    <scope>NUCLEOTIDE SEQUENCE</scope>
    <source>
        <strain evidence="2">Ch08T</strain>
    </source>
</reference>
<dbReference type="Pfam" id="PF00578">
    <property type="entry name" value="AhpC-TSA"/>
    <property type="match status" value="1"/>
</dbReference>
<accession>A0AAU7CAA6</accession>
<dbReference type="EMBL" id="CP155447">
    <property type="protein sequence ID" value="XBH02239.1"/>
    <property type="molecule type" value="Genomic_DNA"/>
</dbReference>
<dbReference type="InterPro" id="IPR050553">
    <property type="entry name" value="Thioredoxin_ResA/DsbE_sf"/>
</dbReference>
<proteinExistence type="predicted"/>
<dbReference type="PROSITE" id="PS51352">
    <property type="entry name" value="THIOREDOXIN_2"/>
    <property type="match status" value="1"/>
</dbReference>
<dbReference type="PANTHER" id="PTHR42852">
    <property type="entry name" value="THIOL:DISULFIDE INTERCHANGE PROTEIN DSBE"/>
    <property type="match status" value="1"/>
</dbReference>
<evidence type="ECO:0000259" key="1">
    <source>
        <dbReference type="PROSITE" id="PS51352"/>
    </source>
</evidence>
<evidence type="ECO:0000313" key="2">
    <source>
        <dbReference type="EMBL" id="XBH02239.1"/>
    </source>
</evidence>
<dbReference type="InterPro" id="IPR036249">
    <property type="entry name" value="Thioredoxin-like_sf"/>
</dbReference>
<dbReference type="AlphaFoldDB" id="A0AAU7CAA6"/>
<dbReference type="PANTHER" id="PTHR42852:SF13">
    <property type="entry name" value="PROTEIN DIPZ"/>
    <property type="match status" value="1"/>
</dbReference>
<feature type="domain" description="Thioredoxin" evidence="1">
    <location>
        <begin position="254"/>
        <end position="395"/>
    </location>
</feature>
<dbReference type="CDD" id="cd02966">
    <property type="entry name" value="TlpA_like_family"/>
    <property type="match status" value="1"/>
</dbReference>
<dbReference type="InterPro" id="IPR013766">
    <property type="entry name" value="Thioredoxin_domain"/>
</dbReference>
<sequence>MTRHLTKVAATLLLISTTLDPLFGQSSEGLRVQLDEIAKAQVEARDRFTKDLEGKVTEQEQQPPIDRFHAAVAKHTNLILDLIQANPTDPAVVDACNFVIKTARAGPGEQSYRALEVLLRDHSRDPGMGELCRGIFFYVHSPVAEALLRSVMANHPNRVDRGWACHTLATFLKLQAKMVRRVRKVPAEVNRYVHEHHKEATERLIREADPTALEREAEALLERIIAEYADIKGRDETRNLGMIAAGELFAMRNLSIGKVAPEIQGKDHEGKTFSLSDYRGKVTVLTFSGNWCGPCVGMYPQERELIARSEGKPFVLLSVNSDSEVETLKSSIDSGKVTWRCWWDGGMEGPITSRWGISSFPSIFVLDKAGIIRFRDVRGDELDQAVALLLAEASAEKDFSN</sequence>
<organism evidence="2">
    <name type="scientific">Singulisphaera sp. Ch08</name>
    <dbReference type="NCBI Taxonomy" id="3120278"/>
    <lineage>
        <taxon>Bacteria</taxon>
        <taxon>Pseudomonadati</taxon>
        <taxon>Planctomycetota</taxon>
        <taxon>Planctomycetia</taxon>
        <taxon>Isosphaerales</taxon>
        <taxon>Isosphaeraceae</taxon>
        <taxon>Singulisphaera</taxon>
    </lineage>
</organism>
<dbReference type="GO" id="GO:0016491">
    <property type="term" value="F:oxidoreductase activity"/>
    <property type="evidence" value="ECO:0007669"/>
    <property type="project" value="InterPro"/>
</dbReference>
<dbReference type="InterPro" id="IPR000866">
    <property type="entry name" value="AhpC/TSA"/>
</dbReference>
<dbReference type="RefSeq" id="WP_406694981.1">
    <property type="nucleotide sequence ID" value="NZ_CP155447.1"/>
</dbReference>